<evidence type="ECO:0000313" key="1">
    <source>
        <dbReference type="EMBL" id="KAF0732803.1"/>
    </source>
</evidence>
<gene>
    <name evidence="1" type="ORF">Ae201684_010133</name>
</gene>
<organism evidence="1 2">
    <name type="scientific">Aphanomyces euteiches</name>
    <dbReference type="NCBI Taxonomy" id="100861"/>
    <lineage>
        <taxon>Eukaryota</taxon>
        <taxon>Sar</taxon>
        <taxon>Stramenopiles</taxon>
        <taxon>Oomycota</taxon>
        <taxon>Saprolegniomycetes</taxon>
        <taxon>Saprolegniales</taxon>
        <taxon>Verrucalvaceae</taxon>
        <taxon>Aphanomyces</taxon>
    </lineage>
</organism>
<comment type="caution">
    <text evidence="1">The sequence shown here is derived from an EMBL/GenBank/DDBJ whole genome shotgun (WGS) entry which is preliminary data.</text>
</comment>
<dbReference type="AlphaFoldDB" id="A0A6G0WZ51"/>
<keyword evidence="2" id="KW-1185">Reference proteome</keyword>
<dbReference type="Proteomes" id="UP000481153">
    <property type="component" value="Unassembled WGS sequence"/>
</dbReference>
<protein>
    <submittedName>
        <fullName evidence="1">Uncharacterized protein</fullName>
    </submittedName>
</protein>
<dbReference type="VEuPathDB" id="FungiDB:AeMF1_015251"/>
<dbReference type="EMBL" id="VJMJ01000128">
    <property type="protein sequence ID" value="KAF0732803.1"/>
    <property type="molecule type" value="Genomic_DNA"/>
</dbReference>
<name>A0A6G0WZ51_9STRA</name>
<accession>A0A6G0WZ51</accession>
<dbReference type="OrthoDB" id="71634at2759"/>
<sequence>MLRELKQMQRHELALSTASKKRLRIPKPADDNPFCTDRQLDDKHMLREFNKNPRLHAAPRLLVSPRTLRENPHNHSDINVPPQLPHIRITNNQQGSSVAVQFPAYRATIQVPKRHSSAVNLLQQRATSQGKPPVTFGHRPTVSRPNQALSHRLLQSASRHFDPVTAELNASAAPHQQAKPKRIAKAGGAAIGMSAESLKALLHPPRAVPCVEPSTDELVALADDDDEKTKRELEKGFNTRLTVMDIPKLRKESILNTPTDASVGELLAKYRKLAVGLT</sequence>
<evidence type="ECO:0000313" key="2">
    <source>
        <dbReference type="Proteomes" id="UP000481153"/>
    </source>
</evidence>
<reference evidence="1 2" key="1">
    <citation type="submission" date="2019-07" db="EMBL/GenBank/DDBJ databases">
        <title>Genomics analysis of Aphanomyces spp. identifies a new class of oomycete effector associated with host adaptation.</title>
        <authorList>
            <person name="Gaulin E."/>
        </authorList>
    </citation>
    <scope>NUCLEOTIDE SEQUENCE [LARGE SCALE GENOMIC DNA]</scope>
    <source>
        <strain evidence="1 2">ATCC 201684</strain>
    </source>
</reference>
<proteinExistence type="predicted"/>